<protein>
    <recommendedName>
        <fullName evidence="1">UPF0225 protein BJ979_002841</fullName>
    </recommendedName>
</protein>
<dbReference type="PANTHER" id="PTHR33747">
    <property type="entry name" value="UPF0225 PROTEIN SCO1677"/>
    <property type="match status" value="1"/>
</dbReference>
<dbReference type="PANTHER" id="PTHR33747:SF1">
    <property type="entry name" value="ADENYLATE CYCLASE-ASSOCIATED CAP C-TERMINAL DOMAIN-CONTAINING PROTEIN"/>
    <property type="match status" value="1"/>
</dbReference>
<organism evidence="3 4">
    <name type="scientific">Schumannella luteola</name>
    <dbReference type="NCBI Taxonomy" id="472059"/>
    <lineage>
        <taxon>Bacteria</taxon>
        <taxon>Bacillati</taxon>
        <taxon>Actinomycetota</taxon>
        <taxon>Actinomycetes</taxon>
        <taxon>Micrococcales</taxon>
        <taxon>Microbacteriaceae</taxon>
        <taxon>Schumannella</taxon>
    </lineage>
</organism>
<evidence type="ECO:0000259" key="2">
    <source>
        <dbReference type="Pfam" id="PF17775"/>
    </source>
</evidence>
<keyword evidence="4" id="KW-1185">Reference proteome</keyword>
<gene>
    <name evidence="3" type="ORF">BJ979_002841</name>
</gene>
<accession>A0A852YSH0</accession>
<dbReference type="AlphaFoldDB" id="A0A852YSH0"/>
<feature type="domain" description="YchJ-like middle NTF2-like" evidence="2">
    <location>
        <begin position="43"/>
        <end position="137"/>
    </location>
</feature>
<dbReference type="SUPFAM" id="SSF54427">
    <property type="entry name" value="NTF2-like"/>
    <property type="match status" value="1"/>
</dbReference>
<dbReference type="Gene3D" id="3.10.450.50">
    <property type="match status" value="1"/>
</dbReference>
<reference evidence="3 4" key="1">
    <citation type="submission" date="2020-07" db="EMBL/GenBank/DDBJ databases">
        <title>Sequencing the genomes of 1000 actinobacteria strains.</title>
        <authorList>
            <person name="Klenk H.-P."/>
        </authorList>
    </citation>
    <scope>NUCLEOTIDE SEQUENCE [LARGE SCALE GENOMIC DNA]</scope>
    <source>
        <strain evidence="3 4">DSM 23141</strain>
    </source>
</reference>
<dbReference type="InterPro" id="IPR048469">
    <property type="entry name" value="YchJ-like_M"/>
</dbReference>
<dbReference type="InterPro" id="IPR032710">
    <property type="entry name" value="NTF2-like_dom_sf"/>
</dbReference>
<dbReference type="Proteomes" id="UP000553888">
    <property type="component" value="Unassembled WGS sequence"/>
</dbReference>
<dbReference type="Pfam" id="PF17775">
    <property type="entry name" value="YchJ_M-like"/>
    <property type="match status" value="1"/>
</dbReference>
<dbReference type="InterPro" id="IPR023006">
    <property type="entry name" value="YchJ-like"/>
</dbReference>
<evidence type="ECO:0000313" key="4">
    <source>
        <dbReference type="Proteomes" id="UP000553888"/>
    </source>
</evidence>
<sequence>MPRSADDAAIEDVDGRPLDCPCGAGLYAECCGPIHAGVVAAPTAERLMRSRFSAFALGLLYYLRRSWHPDTRPASLDLDDGIVWRRLQIVDTRAGGVDDVEGEVEFRASLRGPDGVGLMHERSRFARVDGLWVYVDGDQLD</sequence>
<name>A0A852YSH0_9MICO</name>
<evidence type="ECO:0000313" key="3">
    <source>
        <dbReference type="EMBL" id="NYH00216.1"/>
    </source>
</evidence>
<dbReference type="HAMAP" id="MF_00612">
    <property type="entry name" value="UPF0225"/>
    <property type="match status" value="1"/>
</dbReference>
<dbReference type="RefSeq" id="WP_179568897.1">
    <property type="nucleotide sequence ID" value="NZ_JACBZY010000001.1"/>
</dbReference>
<evidence type="ECO:0000256" key="1">
    <source>
        <dbReference type="HAMAP-Rule" id="MF_00612"/>
    </source>
</evidence>
<proteinExistence type="inferred from homology"/>
<dbReference type="EMBL" id="JACBZY010000001">
    <property type="protein sequence ID" value="NYH00216.1"/>
    <property type="molecule type" value="Genomic_DNA"/>
</dbReference>
<comment type="similarity">
    <text evidence="1">Belongs to the UPF0225 family.</text>
</comment>
<comment type="caution">
    <text evidence="3">The sequence shown here is derived from an EMBL/GenBank/DDBJ whole genome shotgun (WGS) entry which is preliminary data.</text>
</comment>